<feature type="signal peptide" evidence="1">
    <location>
        <begin position="1"/>
        <end position="25"/>
    </location>
</feature>
<feature type="chain" id="PRO_5045918001" evidence="1">
    <location>
        <begin position="26"/>
        <end position="186"/>
    </location>
</feature>
<dbReference type="Proteomes" id="UP000653231">
    <property type="component" value="Unassembled WGS sequence"/>
</dbReference>
<gene>
    <name evidence="2" type="ORF">IEQ31_23390</name>
</gene>
<keyword evidence="1" id="KW-0732">Signal</keyword>
<accession>A0ABR8L926</accession>
<evidence type="ECO:0000313" key="2">
    <source>
        <dbReference type="EMBL" id="MBD3146110.1"/>
    </source>
</evidence>
<keyword evidence="3" id="KW-1185">Reference proteome</keyword>
<dbReference type="RefSeq" id="WP_191053467.1">
    <property type="nucleotide sequence ID" value="NZ_JACXRZ010000017.1"/>
</dbReference>
<reference evidence="2 3" key="1">
    <citation type="submission" date="2020-09" db="EMBL/GenBank/DDBJ databases">
        <title>Actinomycete isolated from the Camponotus japonicus Mayr.</title>
        <authorList>
            <person name="Gong X."/>
        </authorList>
    </citation>
    <scope>NUCLEOTIDE SEQUENCE [LARGE SCALE GENOMIC DNA]</scope>
    <source>
        <strain evidence="2 3">2C-HV3</strain>
    </source>
</reference>
<evidence type="ECO:0000313" key="3">
    <source>
        <dbReference type="Proteomes" id="UP000653231"/>
    </source>
</evidence>
<evidence type="ECO:0000256" key="1">
    <source>
        <dbReference type="SAM" id="SignalP"/>
    </source>
</evidence>
<organism evidence="2 3">
    <name type="scientific">Microbispora bryophytorum subsp. camponoti</name>
    <dbReference type="NCBI Taxonomy" id="1677852"/>
    <lineage>
        <taxon>Bacteria</taxon>
        <taxon>Bacillati</taxon>
        <taxon>Actinomycetota</taxon>
        <taxon>Actinomycetes</taxon>
        <taxon>Streptosporangiales</taxon>
        <taxon>Streptosporangiaceae</taxon>
        <taxon>Microbispora</taxon>
    </lineage>
</organism>
<proteinExistence type="predicted"/>
<protein>
    <submittedName>
        <fullName evidence="2">Uncharacterized protein</fullName>
    </submittedName>
</protein>
<sequence length="186" mass="18529">MLMWSAAAAVTCAAVGLSGSIAANATTTKIAPAAHAATTPQGGGEKQKFIPFPRLDATNIVTNFTFAAGATTIAPTATRTFTGSARRGNVFVNDGNSWVNVTPVFGTGYYYDIALAASPSTAVPAGAAGIAFPATGAAAGQVRVTVRRADGAILRSDCTVSSLSGAGTIGAFQPLTTANCTAPQTL</sequence>
<name>A0ABR8L926_9ACTN</name>
<dbReference type="EMBL" id="JACXRZ010000017">
    <property type="protein sequence ID" value="MBD3146110.1"/>
    <property type="molecule type" value="Genomic_DNA"/>
</dbReference>
<comment type="caution">
    <text evidence="2">The sequence shown here is derived from an EMBL/GenBank/DDBJ whole genome shotgun (WGS) entry which is preliminary data.</text>
</comment>